<gene>
    <name evidence="4" type="ORF">RAS12_03845</name>
</gene>
<dbReference type="Proteomes" id="UP001234798">
    <property type="component" value="Chromosome"/>
</dbReference>
<feature type="domain" description="BD-FAE-like" evidence="3">
    <location>
        <begin position="52"/>
        <end position="230"/>
    </location>
</feature>
<evidence type="ECO:0000256" key="1">
    <source>
        <dbReference type="ARBA" id="ARBA00022801"/>
    </source>
</evidence>
<dbReference type="PANTHER" id="PTHR48081:SF9">
    <property type="entry name" value="CARBOXYLESTERASE"/>
    <property type="match status" value="1"/>
</dbReference>
<dbReference type="PROSITE" id="PS51257">
    <property type="entry name" value="PROKAR_LIPOPROTEIN"/>
    <property type="match status" value="1"/>
</dbReference>
<dbReference type="InterPro" id="IPR049492">
    <property type="entry name" value="BD-FAE-like_dom"/>
</dbReference>
<feature type="chain" id="PRO_5046802052" evidence="2">
    <location>
        <begin position="20"/>
        <end position="302"/>
    </location>
</feature>
<evidence type="ECO:0000256" key="2">
    <source>
        <dbReference type="SAM" id="SignalP"/>
    </source>
</evidence>
<keyword evidence="2" id="KW-0732">Signal</keyword>
<dbReference type="SUPFAM" id="SSF53474">
    <property type="entry name" value="alpha/beta-Hydrolases"/>
    <property type="match status" value="1"/>
</dbReference>
<name>A0ABY9M3I5_9BURK</name>
<protein>
    <submittedName>
        <fullName evidence="4">Alpha/beta hydrolase</fullName>
    </submittedName>
</protein>
<feature type="signal peptide" evidence="2">
    <location>
        <begin position="1"/>
        <end position="19"/>
    </location>
</feature>
<sequence length="302" mass="32038">MRSVLELGALACLIVLSLAACSPLTVLNGAVPDHASRVVSGVPYGQDARQQMDIYAPPGVEKPPVVVFFYGGSWQSGSRADYKFVGDALASRGIMAVIADYRLYPQVSYPDFVEDSARAVAWALHHIAEYGGDPGRVFVAGHSAGGYNAAMVALDARWLARFDASPAMLRGWIGMAGPYDFLPIVARSLKPVFHFPDTPPDSQPIAHVSANAPPALLMVGLADTTVDPARNTEGLAAALQAAHVPVTVVRYDRLGHALLAGALARPLRWRAPVLDDLAGFVLDRPASVRNQQAPVAAGQGRQ</sequence>
<reference evidence="4 5" key="1">
    <citation type="submission" date="2023-08" db="EMBL/GenBank/DDBJ databases">
        <title>Achromobacter seleniivolatilans sp. nov., isolated from seleniferous soil.</title>
        <authorList>
            <person name="Zhang S."/>
            <person name="Li K."/>
            <person name="Peng J."/>
            <person name="Zhao Q."/>
            <person name="Wang H."/>
            <person name="Guo Y."/>
        </authorList>
    </citation>
    <scope>NUCLEOTIDE SEQUENCE [LARGE SCALE GENOMIC DNA]</scope>
    <source>
        <strain evidence="4 5">R39</strain>
    </source>
</reference>
<dbReference type="GO" id="GO:0016787">
    <property type="term" value="F:hydrolase activity"/>
    <property type="evidence" value="ECO:0007669"/>
    <property type="project" value="UniProtKB-KW"/>
</dbReference>
<dbReference type="RefSeq" id="WP_306945297.1">
    <property type="nucleotide sequence ID" value="NZ_CP132976.1"/>
</dbReference>
<evidence type="ECO:0000313" key="5">
    <source>
        <dbReference type="Proteomes" id="UP001234798"/>
    </source>
</evidence>
<organism evidence="4 5">
    <name type="scientific">Achromobacter seleniivolatilans</name>
    <dbReference type="NCBI Taxonomy" id="3047478"/>
    <lineage>
        <taxon>Bacteria</taxon>
        <taxon>Pseudomonadati</taxon>
        <taxon>Pseudomonadota</taxon>
        <taxon>Betaproteobacteria</taxon>
        <taxon>Burkholderiales</taxon>
        <taxon>Alcaligenaceae</taxon>
        <taxon>Achromobacter</taxon>
    </lineage>
</organism>
<dbReference type="InterPro" id="IPR029058">
    <property type="entry name" value="AB_hydrolase_fold"/>
</dbReference>
<dbReference type="EMBL" id="CP132976">
    <property type="protein sequence ID" value="WMD21515.1"/>
    <property type="molecule type" value="Genomic_DNA"/>
</dbReference>
<evidence type="ECO:0000313" key="4">
    <source>
        <dbReference type="EMBL" id="WMD21515.1"/>
    </source>
</evidence>
<accession>A0ABY9M3I5</accession>
<dbReference type="Pfam" id="PF20434">
    <property type="entry name" value="BD-FAE"/>
    <property type="match status" value="1"/>
</dbReference>
<proteinExistence type="predicted"/>
<keyword evidence="5" id="KW-1185">Reference proteome</keyword>
<dbReference type="Gene3D" id="3.40.50.1820">
    <property type="entry name" value="alpha/beta hydrolase"/>
    <property type="match status" value="1"/>
</dbReference>
<dbReference type="InterPro" id="IPR050300">
    <property type="entry name" value="GDXG_lipolytic_enzyme"/>
</dbReference>
<dbReference type="PANTHER" id="PTHR48081">
    <property type="entry name" value="AB HYDROLASE SUPERFAMILY PROTEIN C4A8.06C"/>
    <property type="match status" value="1"/>
</dbReference>
<keyword evidence="1 4" id="KW-0378">Hydrolase</keyword>
<evidence type="ECO:0000259" key="3">
    <source>
        <dbReference type="Pfam" id="PF20434"/>
    </source>
</evidence>